<evidence type="ECO:0000256" key="11">
    <source>
        <dbReference type="ARBA" id="ARBA00023211"/>
    </source>
</evidence>
<evidence type="ECO:0000256" key="1">
    <source>
        <dbReference type="ARBA" id="ARBA00004496"/>
    </source>
</evidence>
<keyword evidence="16" id="KW-1185">Reference proteome</keyword>
<dbReference type="InterPro" id="IPR036388">
    <property type="entry name" value="WH-like_DNA-bd_sf"/>
</dbReference>
<evidence type="ECO:0000256" key="4">
    <source>
        <dbReference type="ARBA" id="ARBA00022386"/>
    </source>
</evidence>
<sequence length="130" mass="14855">MDDYLEQILHLIEDKGYARAVDISKNLGISQASVTNMLQRLDAEGLVKHEKYRGTVLTDEGQRIARAIIERHETLTRFLRLFGIDEETIYRDVEGMEHHVSRPTLEVIRAVADALEADAALLERVRKLCP</sequence>
<dbReference type="Gene3D" id="1.10.10.10">
    <property type="entry name" value="Winged helix-like DNA-binding domain superfamily/Winged helix DNA-binding domain"/>
    <property type="match status" value="1"/>
</dbReference>
<dbReference type="InterPro" id="IPR022689">
    <property type="entry name" value="Iron_dep_repressor"/>
</dbReference>
<evidence type="ECO:0000256" key="6">
    <source>
        <dbReference type="ARBA" id="ARBA00022491"/>
    </source>
</evidence>
<dbReference type="EMBL" id="CP073100">
    <property type="protein sequence ID" value="QUE53306.1"/>
    <property type="molecule type" value="Genomic_DNA"/>
</dbReference>
<dbReference type="KEGG" id="lamb:KBB96_11310"/>
<feature type="domain" description="HTH dtxR-type" evidence="14">
    <location>
        <begin position="1"/>
        <end position="58"/>
    </location>
</feature>
<keyword evidence="8" id="KW-0238">DNA-binding</keyword>
<protein>
    <recommendedName>
        <fullName evidence="4">Transcriptional regulator MntR</fullName>
    </recommendedName>
    <alternativeName>
        <fullName evidence="13">Manganese transport regulator</fullName>
    </alternativeName>
</protein>
<dbReference type="FunFam" id="1.10.10.10:FF:000189">
    <property type="entry name" value="HTH-type transcriptional regulator MntR"/>
    <property type="match status" value="1"/>
</dbReference>
<dbReference type="InterPro" id="IPR036390">
    <property type="entry name" value="WH_DNA-bd_sf"/>
</dbReference>
<dbReference type="PANTHER" id="PTHR33238">
    <property type="entry name" value="IRON (METAL) DEPENDENT REPRESSOR, DTXR FAMILY"/>
    <property type="match status" value="1"/>
</dbReference>
<reference evidence="15" key="1">
    <citation type="submission" date="2021-04" db="EMBL/GenBank/DDBJ databases">
        <title>Luteolibacter sp. 32A isolated from the skin of an Anderson's salamander (Ambystoma andersonii).</title>
        <authorList>
            <person name="Spergser J."/>
            <person name="Busse H.-J."/>
        </authorList>
    </citation>
    <scope>NUCLEOTIDE SEQUENCE</scope>
    <source>
        <strain evidence="15">32A</strain>
    </source>
</reference>
<evidence type="ECO:0000256" key="12">
    <source>
        <dbReference type="ARBA" id="ARBA00025185"/>
    </source>
</evidence>
<keyword evidence="11" id="KW-0464">Manganese</keyword>
<evidence type="ECO:0000256" key="13">
    <source>
        <dbReference type="ARBA" id="ARBA00032593"/>
    </source>
</evidence>
<dbReference type="PANTHER" id="PTHR33238:SF11">
    <property type="entry name" value="TRANSCRIPTIONAL REGULATOR MNTR"/>
    <property type="match status" value="1"/>
</dbReference>
<evidence type="ECO:0000256" key="10">
    <source>
        <dbReference type="ARBA" id="ARBA00023163"/>
    </source>
</evidence>
<dbReference type="AlphaFoldDB" id="A0A975PHJ4"/>
<keyword evidence="10" id="KW-0804">Transcription</keyword>
<comment type="function">
    <text evidence="12">In the presence of manganese, represses expression of mntH and mntS. Up-regulates expression of mntP.</text>
</comment>
<dbReference type="SMART" id="SM00529">
    <property type="entry name" value="HTH_DTXR"/>
    <property type="match status" value="1"/>
</dbReference>
<evidence type="ECO:0000259" key="14">
    <source>
        <dbReference type="PROSITE" id="PS50944"/>
    </source>
</evidence>
<dbReference type="GO" id="GO:0003700">
    <property type="term" value="F:DNA-binding transcription factor activity"/>
    <property type="evidence" value="ECO:0007669"/>
    <property type="project" value="InterPro"/>
</dbReference>
<comment type="subunit">
    <text evidence="3">Homodimer.</text>
</comment>
<proteinExistence type="inferred from homology"/>
<gene>
    <name evidence="15" type="primary">mntR</name>
    <name evidence="15" type="ORF">KBB96_11310</name>
</gene>
<keyword evidence="6" id="KW-0678">Repressor</keyword>
<dbReference type="Pfam" id="PF01325">
    <property type="entry name" value="Fe_dep_repress"/>
    <property type="match status" value="1"/>
</dbReference>
<keyword evidence="5" id="KW-0963">Cytoplasm</keyword>
<evidence type="ECO:0000256" key="8">
    <source>
        <dbReference type="ARBA" id="ARBA00023125"/>
    </source>
</evidence>
<dbReference type="InterPro" id="IPR050536">
    <property type="entry name" value="DtxR_MntR_Metal-Reg"/>
</dbReference>
<dbReference type="Pfam" id="PF02742">
    <property type="entry name" value="Fe_dep_repr_C"/>
    <property type="match status" value="1"/>
</dbReference>
<dbReference type="Proteomes" id="UP000676169">
    <property type="component" value="Chromosome"/>
</dbReference>
<dbReference type="InterPro" id="IPR022687">
    <property type="entry name" value="HTH_DTXR"/>
</dbReference>
<name>A0A975PHJ4_9BACT</name>
<comment type="similarity">
    <text evidence="2">Belongs to the DtxR/MntR family.</text>
</comment>
<evidence type="ECO:0000256" key="9">
    <source>
        <dbReference type="ARBA" id="ARBA00023159"/>
    </source>
</evidence>
<evidence type="ECO:0000256" key="5">
    <source>
        <dbReference type="ARBA" id="ARBA00022490"/>
    </source>
</evidence>
<organism evidence="15 16">
    <name type="scientific">Luteolibacter ambystomatis</name>
    <dbReference type="NCBI Taxonomy" id="2824561"/>
    <lineage>
        <taxon>Bacteria</taxon>
        <taxon>Pseudomonadati</taxon>
        <taxon>Verrucomicrobiota</taxon>
        <taxon>Verrucomicrobiia</taxon>
        <taxon>Verrucomicrobiales</taxon>
        <taxon>Verrucomicrobiaceae</taxon>
        <taxon>Luteolibacter</taxon>
    </lineage>
</organism>
<evidence type="ECO:0000256" key="2">
    <source>
        <dbReference type="ARBA" id="ARBA00007871"/>
    </source>
</evidence>
<dbReference type="GO" id="GO:0046983">
    <property type="term" value="F:protein dimerization activity"/>
    <property type="evidence" value="ECO:0007669"/>
    <property type="project" value="InterPro"/>
</dbReference>
<dbReference type="SUPFAM" id="SSF46785">
    <property type="entry name" value="Winged helix' DNA-binding domain"/>
    <property type="match status" value="1"/>
</dbReference>
<dbReference type="GO" id="GO:0005737">
    <property type="term" value="C:cytoplasm"/>
    <property type="evidence" value="ECO:0007669"/>
    <property type="project" value="UniProtKB-SubCell"/>
</dbReference>
<dbReference type="Gene3D" id="1.10.60.10">
    <property type="entry name" value="Iron dependent repressor, metal binding and dimerisation domain"/>
    <property type="match status" value="1"/>
</dbReference>
<accession>A0A975PHJ4</accession>
<dbReference type="PROSITE" id="PS50944">
    <property type="entry name" value="HTH_DTXR"/>
    <property type="match status" value="1"/>
</dbReference>
<dbReference type="NCBIfam" id="NF003025">
    <property type="entry name" value="PRK03902.1"/>
    <property type="match status" value="1"/>
</dbReference>
<dbReference type="GO" id="GO:0046914">
    <property type="term" value="F:transition metal ion binding"/>
    <property type="evidence" value="ECO:0007669"/>
    <property type="project" value="InterPro"/>
</dbReference>
<evidence type="ECO:0000313" key="16">
    <source>
        <dbReference type="Proteomes" id="UP000676169"/>
    </source>
</evidence>
<comment type="subcellular location">
    <subcellularLocation>
        <location evidence="1">Cytoplasm</location>
    </subcellularLocation>
</comment>
<dbReference type="GO" id="GO:0003677">
    <property type="term" value="F:DNA binding"/>
    <property type="evidence" value="ECO:0007669"/>
    <property type="project" value="UniProtKB-KW"/>
</dbReference>
<evidence type="ECO:0000256" key="3">
    <source>
        <dbReference type="ARBA" id="ARBA00011738"/>
    </source>
</evidence>
<dbReference type="InterPro" id="IPR001367">
    <property type="entry name" value="Fe_dep_repressor"/>
</dbReference>
<keyword evidence="7" id="KW-0805">Transcription regulation</keyword>
<evidence type="ECO:0000256" key="7">
    <source>
        <dbReference type="ARBA" id="ARBA00023015"/>
    </source>
</evidence>
<dbReference type="InterPro" id="IPR036421">
    <property type="entry name" value="Fe_dep_repressor_sf"/>
</dbReference>
<keyword evidence="9" id="KW-0010">Activator</keyword>
<evidence type="ECO:0000313" key="15">
    <source>
        <dbReference type="EMBL" id="QUE53306.1"/>
    </source>
</evidence>